<protein>
    <submittedName>
        <fullName evidence="2">Uncharacterized protein</fullName>
    </submittedName>
</protein>
<keyword evidence="1" id="KW-0732">Signal</keyword>
<keyword evidence="3" id="KW-1185">Reference proteome</keyword>
<dbReference type="EMBL" id="CM026427">
    <property type="protein sequence ID" value="KAG0568232.1"/>
    <property type="molecule type" value="Genomic_DNA"/>
</dbReference>
<proteinExistence type="predicted"/>
<organism evidence="2 3">
    <name type="scientific">Ceratodon purpureus</name>
    <name type="common">Fire moss</name>
    <name type="synonym">Dicranum purpureum</name>
    <dbReference type="NCBI Taxonomy" id="3225"/>
    <lineage>
        <taxon>Eukaryota</taxon>
        <taxon>Viridiplantae</taxon>
        <taxon>Streptophyta</taxon>
        <taxon>Embryophyta</taxon>
        <taxon>Bryophyta</taxon>
        <taxon>Bryophytina</taxon>
        <taxon>Bryopsida</taxon>
        <taxon>Dicranidae</taxon>
        <taxon>Pseudoditrichales</taxon>
        <taxon>Ditrichaceae</taxon>
        <taxon>Ceratodon</taxon>
    </lineage>
</organism>
<evidence type="ECO:0000313" key="3">
    <source>
        <dbReference type="Proteomes" id="UP000822688"/>
    </source>
</evidence>
<comment type="caution">
    <text evidence="2">The sequence shown here is derived from an EMBL/GenBank/DDBJ whole genome shotgun (WGS) entry which is preliminary data.</text>
</comment>
<evidence type="ECO:0000313" key="2">
    <source>
        <dbReference type="EMBL" id="KAG0568232.1"/>
    </source>
</evidence>
<dbReference type="AlphaFoldDB" id="A0A8T0HGR0"/>
<feature type="signal peptide" evidence="1">
    <location>
        <begin position="1"/>
        <end position="28"/>
    </location>
</feature>
<name>A0A8T0HGR0_CERPU</name>
<accession>A0A8T0HGR0</accession>
<dbReference type="Proteomes" id="UP000822688">
    <property type="component" value="Chromosome 6"/>
</dbReference>
<sequence>MCMRSWLFTRDWTVLLLFRFQGCSLGKGRECRIASTPSLRTTRRGDDHYTACTLLT</sequence>
<feature type="chain" id="PRO_5035881087" evidence="1">
    <location>
        <begin position="29"/>
        <end position="56"/>
    </location>
</feature>
<gene>
    <name evidence="2" type="ORF">KC19_6G004700</name>
</gene>
<evidence type="ECO:0000256" key="1">
    <source>
        <dbReference type="SAM" id="SignalP"/>
    </source>
</evidence>
<reference evidence="2 3" key="1">
    <citation type="submission" date="2020-06" db="EMBL/GenBank/DDBJ databases">
        <title>WGS assembly of Ceratodon purpureus strain R40.</title>
        <authorList>
            <person name="Carey S.B."/>
            <person name="Jenkins J."/>
            <person name="Shu S."/>
            <person name="Lovell J.T."/>
            <person name="Sreedasyam A."/>
            <person name="Maumus F."/>
            <person name="Tiley G.P."/>
            <person name="Fernandez-Pozo N."/>
            <person name="Barry K."/>
            <person name="Chen C."/>
            <person name="Wang M."/>
            <person name="Lipzen A."/>
            <person name="Daum C."/>
            <person name="Saski C.A."/>
            <person name="Payton A.C."/>
            <person name="Mcbreen J.C."/>
            <person name="Conrad R.E."/>
            <person name="Kollar L.M."/>
            <person name="Olsson S."/>
            <person name="Huttunen S."/>
            <person name="Landis J.B."/>
            <person name="Wickett N.J."/>
            <person name="Johnson M.G."/>
            <person name="Rensing S.A."/>
            <person name="Grimwood J."/>
            <person name="Schmutz J."/>
            <person name="Mcdaniel S.F."/>
        </authorList>
    </citation>
    <scope>NUCLEOTIDE SEQUENCE [LARGE SCALE GENOMIC DNA]</scope>
    <source>
        <strain evidence="2 3">R40</strain>
    </source>
</reference>